<dbReference type="Gene3D" id="3.30.70.330">
    <property type="match status" value="1"/>
</dbReference>
<feature type="compositionally biased region" description="Basic residues" evidence="3">
    <location>
        <begin position="45"/>
        <end position="62"/>
    </location>
</feature>
<feature type="region of interest" description="Disordered" evidence="3">
    <location>
        <begin position="1"/>
        <end position="66"/>
    </location>
</feature>
<evidence type="ECO:0000259" key="4">
    <source>
        <dbReference type="PROSITE" id="PS50102"/>
    </source>
</evidence>
<dbReference type="Pfam" id="PF00076">
    <property type="entry name" value="RRM_1"/>
    <property type="match status" value="2"/>
</dbReference>
<dbReference type="AlphaFoldDB" id="A0A0K2T2J0"/>
<accession>A0A0K2T2J0</accession>
<dbReference type="InterPro" id="IPR000504">
    <property type="entry name" value="RRM_dom"/>
</dbReference>
<dbReference type="EMBL" id="HACA01002887">
    <property type="protein sequence ID" value="CDW20248.1"/>
    <property type="molecule type" value="Transcribed_RNA"/>
</dbReference>
<keyword evidence="1 2" id="KW-0694">RNA-binding</keyword>
<proteinExistence type="predicted"/>
<feature type="domain" description="RRM" evidence="4">
    <location>
        <begin position="72"/>
        <end position="170"/>
    </location>
</feature>
<dbReference type="OrthoDB" id="439808at2759"/>
<dbReference type="InterPro" id="IPR050441">
    <property type="entry name" value="RBM"/>
</dbReference>
<evidence type="ECO:0000256" key="1">
    <source>
        <dbReference type="ARBA" id="ARBA00022884"/>
    </source>
</evidence>
<dbReference type="PANTHER" id="PTHR48034">
    <property type="entry name" value="TRANSFORMER-2 SEX-DETERMINING PROTEIN-RELATED"/>
    <property type="match status" value="1"/>
</dbReference>
<dbReference type="InterPro" id="IPR012677">
    <property type="entry name" value="Nucleotide-bd_a/b_plait_sf"/>
</dbReference>
<reference evidence="5" key="1">
    <citation type="submission" date="2014-05" db="EMBL/GenBank/DDBJ databases">
        <authorList>
            <person name="Chronopoulou M."/>
        </authorList>
    </citation>
    <scope>NUCLEOTIDE SEQUENCE</scope>
    <source>
        <tissue evidence="5">Whole organism</tissue>
    </source>
</reference>
<dbReference type="SMART" id="SM00360">
    <property type="entry name" value="RRM"/>
    <property type="match status" value="1"/>
</dbReference>
<sequence length="229" mass="26431">MSSRGRSSRYSRSRSRSPRYSSRRCSRSRSLSPRGRYGSSGTCSQRRHSHSRSPMSNRRRHVGSRDAPEVTNCLGIFGLSLYTTERELEKEFSKFGPIEKVTVVLDGKVSAPARPHGPHSHVTHSSLQTGRSRGFAFVYFESLEDSKAAKEAMCDQEIDGRRIRVDYSITKRPHTPTPGVYMGRPTFYSRGERGYRGGGFRRSPSPYYRRENRRRDYRSRSRSYSPRRY</sequence>
<evidence type="ECO:0000256" key="2">
    <source>
        <dbReference type="PROSITE-ProRule" id="PRU00176"/>
    </source>
</evidence>
<organism evidence="5">
    <name type="scientific">Lepeophtheirus salmonis</name>
    <name type="common">Salmon louse</name>
    <name type="synonym">Caligus salmonis</name>
    <dbReference type="NCBI Taxonomy" id="72036"/>
    <lineage>
        <taxon>Eukaryota</taxon>
        <taxon>Metazoa</taxon>
        <taxon>Ecdysozoa</taxon>
        <taxon>Arthropoda</taxon>
        <taxon>Crustacea</taxon>
        <taxon>Multicrustacea</taxon>
        <taxon>Hexanauplia</taxon>
        <taxon>Copepoda</taxon>
        <taxon>Siphonostomatoida</taxon>
        <taxon>Caligidae</taxon>
        <taxon>Lepeophtheirus</taxon>
    </lineage>
</organism>
<dbReference type="SUPFAM" id="SSF54928">
    <property type="entry name" value="RNA-binding domain, RBD"/>
    <property type="match status" value="1"/>
</dbReference>
<protein>
    <submittedName>
        <fullName evidence="5">Transformer 2 beta homolog (Drosophila) [Latimeria chalumnae]</fullName>
    </submittedName>
</protein>
<dbReference type="GO" id="GO:0003723">
    <property type="term" value="F:RNA binding"/>
    <property type="evidence" value="ECO:0007669"/>
    <property type="project" value="UniProtKB-UniRule"/>
</dbReference>
<feature type="region of interest" description="Disordered" evidence="3">
    <location>
        <begin position="170"/>
        <end position="229"/>
    </location>
</feature>
<feature type="compositionally biased region" description="Low complexity" evidence="3">
    <location>
        <begin position="28"/>
        <end position="41"/>
    </location>
</feature>
<feature type="compositionally biased region" description="Basic residues" evidence="3">
    <location>
        <begin position="215"/>
        <end position="229"/>
    </location>
</feature>
<name>A0A0K2T2J0_LEPSM</name>
<dbReference type="InterPro" id="IPR035979">
    <property type="entry name" value="RBD_domain_sf"/>
</dbReference>
<feature type="compositionally biased region" description="Basic residues" evidence="3">
    <location>
        <begin position="1"/>
        <end position="27"/>
    </location>
</feature>
<evidence type="ECO:0000256" key="3">
    <source>
        <dbReference type="SAM" id="MobiDB-lite"/>
    </source>
</evidence>
<gene>
    <name evidence="5" type="primary">TRA2B</name>
</gene>
<dbReference type="PROSITE" id="PS50102">
    <property type="entry name" value="RRM"/>
    <property type="match status" value="1"/>
</dbReference>
<evidence type="ECO:0000313" key="5">
    <source>
        <dbReference type="EMBL" id="CDW20248.1"/>
    </source>
</evidence>
<dbReference type="CDD" id="cd12363">
    <property type="entry name" value="RRM_TRA2"/>
    <property type="match status" value="1"/>
</dbReference>